<keyword evidence="3" id="KW-1185">Reference proteome</keyword>
<feature type="domain" description="Glycosyltransferase family 18 catalytic" evidence="1">
    <location>
        <begin position="226"/>
        <end position="431"/>
    </location>
</feature>
<protein>
    <recommendedName>
        <fullName evidence="1">Glycosyltransferase family 18 catalytic domain-containing protein</fullName>
    </recommendedName>
</protein>
<dbReference type="EMBL" id="JARJLG010000022">
    <property type="protein sequence ID" value="KAJ7771080.1"/>
    <property type="molecule type" value="Genomic_DNA"/>
</dbReference>
<evidence type="ECO:0000259" key="1">
    <source>
        <dbReference type="Pfam" id="PF15024"/>
    </source>
</evidence>
<gene>
    <name evidence="2" type="ORF">DFH07DRAFT_241000</name>
</gene>
<comment type="caution">
    <text evidence="2">The sequence shown here is derived from an EMBL/GenBank/DDBJ whole genome shotgun (WGS) entry which is preliminary data.</text>
</comment>
<sequence>MFNRREHSRPLQMRRIVRFALCVLALSVGVVLFSARIPFLSHRATEFTSITEPSSWPAAPANMDILLPTLYPSQSRTWITENQKTTHALFRCIEQSNCGRNQTKVVIIVAFEFIGTMEGGSIGGEAIWALSTLRALSNLGYSVLFAPTMDRAVQLYHIFHELVRVVIAHPEQATECWWNGSCRRTKDNPSGIPAWKIFSFSFWQQPDNPLGEKWTLSPEDYRPPKPNTYLGYSIEAQCHRHPFVPHSERSQQAYILAKELFFFHPSGRAWPPEFFDLASESTGVAILAGAKDSPGAPVQASPSDLAPSIKNLGPMEQDEFYDVLSRSVVLIGMGDPVLSPTPYDALCLGVPFINPIKEWDRQNPSDRNNWDTQHDMLKHLSPPYVYHVFKDDRDGFVQAIRDAQAHPIESFVLDRMKMEAVEYRLGRILEHNWWAEAAALLQEQKTTIDEPMFIL</sequence>
<accession>A0AAD7JVC2</accession>
<proteinExistence type="predicted"/>
<reference evidence="2" key="1">
    <citation type="submission" date="2023-03" db="EMBL/GenBank/DDBJ databases">
        <title>Massive genome expansion in bonnet fungi (Mycena s.s.) driven by repeated elements and novel gene families across ecological guilds.</title>
        <authorList>
            <consortium name="Lawrence Berkeley National Laboratory"/>
            <person name="Harder C.B."/>
            <person name="Miyauchi S."/>
            <person name="Viragh M."/>
            <person name="Kuo A."/>
            <person name="Thoen E."/>
            <person name="Andreopoulos B."/>
            <person name="Lu D."/>
            <person name="Skrede I."/>
            <person name="Drula E."/>
            <person name="Henrissat B."/>
            <person name="Morin E."/>
            <person name="Kohler A."/>
            <person name="Barry K."/>
            <person name="LaButti K."/>
            <person name="Morin E."/>
            <person name="Salamov A."/>
            <person name="Lipzen A."/>
            <person name="Mereny Z."/>
            <person name="Hegedus B."/>
            <person name="Baldrian P."/>
            <person name="Stursova M."/>
            <person name="Weitz H."/>
            <person name="Taylor A."/>
            <person name="Grigoriev I.V."/>
            <person name="Nagy L.G."/>
            <person name="Martin F."/>
            <person name="Kauserud H."/>
        </authorList>
    </citation>
    <scope>NUCLEOTIDE SEQUENCE</scope>
    <source>
        <strain evidence="2">CBHHK188m</strain>
    </source>
</reference>
<organism evidence="2 3">
    <name type="scientific">Mycena maculata</name>
    <dbReference type="NCBI Taxonomy" id="230809"/>
    <lineage>
        <taxon>Eukaryota</taxon>
        <taxon>Fungi</taxon>
        <taxon>Dikarya</taxon>
        <taxon>Basidiomycota</taxon>
        <taxon>Agaricomycotina</taxon>
        <taxon>Agaricomycetes</taxon>
        <taxon>Agaricomycetidae</taxon>
        <taxon>Agaricales</taxon>
        <taxon>Marasmiineae</taxon>
        <taxon>Mycenaceae</taxon>
        <taxon>Mycena</taxon>
    </lineage>
</organism>
<name>A0AAD7JVC2_9AGAR</name>
<dbReference type="Proteomes" id="UP001215280">
    <property type="component" value="Unassembled WGS sequence"/>
</dbReference>
<dbReference type="AlphaFoldDB" id="A0AAD7JVC2"/>
<dbReference type="GO" id="GO:0030144">
    <property type="term" value="F:alpha-1,6-mannosylglycoprotein 6-beta-N-acetylglucosaminyltransferase activity"/>
    <property type="evidence" value="ECO:0007669"/>
    <property type="project" value="InterPro"/>
</dbReference>
<dbReference type="Pfam" id="PF15024">
    <property type="entry name" value="Glyco_transf_18"/>
    <property type="match status" value="1"/>
</dbReference>
<evidence type="ECO:0000313" key="3">
    <source>
        <dbReference type="Proteomes" id="UP001215280"/>
    </source>
</evidence>
<dbReference type="InterPro" id="IPR026116">
    <property type="entry name" value="GT18_cat"/>
</dbReference>
<evidence type="ECO:0000313" key="2">
    <source>
        <dbReference type="EMBL" id="KAJ7771080.1"/>
    </source>
</evidence>